<dbReference type="NCBIfam" id="TIGR01730">
    <property type="entry name" value="RND_mfp"/>
    <property type="match status" value="1"/>
</dbReference>
<dbReference type="Pfam" id="PF25917">
    <property type="entry name" value="BSH_RND"/>
    <property type="match status" value="1"/>
</dbReference>
<reference evidence="4" key="1">
    <citation type="submission" date="2023-09" db="EMBL/GenBank/DDBJ databases">
        <authorList>
            <person name="Li S."/>
            <person name="Li X."/>
            <person name="Zhang C."/>
            <person name="Zhao Z."/>
        </authorList>
    </citation>
    <scope>NUCLEOTIDE SEQUENCE [LARGE SCALE GENOMIC DNA]</scope>
    <source>
        <strain evidence="4">SQ149</strain>
    </source>
</reference>
<dbReference type="SUPFAM" id="SSF111369">
    <property type="entry name" value="HlyD-like secretion proteins"/>
    <property type="match status" value="1"/>
</dbReference>
<sequence length="373" mass="40463">MKNILPANSAQLLVVCLITLLIACTEAPKKETVIKKVKAVKVGELSGIEQRSFPGKAQAIEEAILSFRISGQMIARNVNNGDIIEMGDVLASLDDTDFKNSVAIAEGVVAETEAAYLDASRNYQRLLDIKKTDPEIISQVMIDNAQAHDSITRAANASAKAALKLAEDRLSYSHIKAPFSGEVVATYVEAHETIIAKQKIVKIINSDAMEFTFDVPESLISYANQVIDAVVILDIQPDVSLPAKIKEISREASQSTRTYPVTLFIENTEAFKVLPGMAGKAYLKASLPGNKEFSGFDIPASALFSDGELTNSFVWVVVDNKVVKRAVEVLRPTDYGIKVSEGLEQGEWLIVAGVHSLVEGQQVRILDATSGKE</sequence>
<evidence type="ECO:0000256" key="1">
    <source>
        <dbReference type="ARBA" id="ARBA00009477"/>
    </source>
</evidence>
<dbReference type="Gene3D" id="2.40.420.20">
    <property type="match status" value="1"/>
</dbReference>
<evidence type="ECO:0000313" key="4">
    <source>
        <dbReference type="Proteomes" id="UP001258994"/>
    </source>
</evidence>
<dbReference type="Gene3D" id="1.10.287.470">
    <property type="entry name" value="Helix hairpin bin"/>
    <property type="match status" value="1"/>
</dbReference>
<protein>
    <submittedName>
        <fullName evidence="3">Efflux RND transporter periplasmic adaptor subunit</fullName>
    </submittedName>
</protein>
<name>A0ABY9TZ80_9GAMM</name>
<dbReference type="PROSITE" id="PS51257">
    <property type="entry name" value="PROKAR_LIPOPROTEIN"/>
    <property type="match status" value="1"/>
</dbReference>
<dbReference type="Proteomes" id="UP001258994">
    <property type="component" value="Chromosome"/>
</dbReference>
<comment type="similarity">
    <text evidence="1">Belongs to the membrane fusion protein (MFP) (TC 8.A.1) family.</text>
</comment>
<proteinExistence type="inferred from homology"/>
<feature type="domain" description="Multidrug resistance protein MdtA-like barrel-sandwich hybrid" evidence="2">
    <location>
        <begin position="67"/>
        <end position="201"/>
    </location>
</feature>
<dbReference type="Gene3D" id="2.40.50.100">
    <property type="match status" value="1"/>
</dbReference>
<accession>A0ABY9TZ80</accession>
<organism evidence="3 4">
    <name type="scientific">Thalassotalea psychrophila</name>
    <dbReference type="NCBI Taxonomy" id="3065647"/>
    <lineage>
        <taxon>Bacteria</taxon>
        <taxon>Pseudomonadati</taxon>
        <taxon>Pseudomonadota</taxon>
        <taxon>Gammaproteobacteria</taxon>
        <taxon>Alteromonadales</taxon>
        <taxon>Colwelliaceae</taxon>
        <taxon>Thalassotalea</taxon>
    </lineage>
</organism>
<dbReference type="RefSeq" id="WP_348393245.1">
    <property type="nucleotide sequence ID" value="NZ_CP134145.1"/>
</dbReference>
<gene>
    <name evidence="3" type="ORF">RGQ13_09150</name>
</gene>
<dbReference type="Gene3D" id="2.40.30.170">
    <property type="match status" value="1"/>
</dbReference>
<evidence type="ECO:0000313" key="3">
    <source>
        <dbReference type="EMBL" id="WNC74138.1"/>
    </source>
</evidence>
<dbReference type="EMBL" id="CP134145">
    <property type="protein sequence ID" value="WNC74138.1"/>
    <property type="molecule type" value="Genomic_DNA"/>
</dbReference>
<dbReference type="PANTHER" id="PTHR30469:SF20">
    <property type="entry name" value="EFFLUX RND TRANSPORTER PERIPLASMIC ADAPTOR SUBUNIT"/>
    <property type="match status" value="1"/>
</dbReference>
<evidence type="ECO:0000259" key="2">
    <source>
        <dbReference type="Pfam" id="PF25917"/>
    </source>
</evidence>
<dbReference type="InterPro" id="IPR006143">
    <property type="entry name" value="RND_pump_MFP"/>
</dbReference>
<dbReference type="InterPro" id="IPR058625">
    <property type="entry name" value="MdtA-like_BSH"/>
</dbReference>
<dbReference type="PANTHER" id="PTHR30469">
    <property type="entry name" value="MULTIDRUG RESISTANCE PROTEIN MDTA"/>
    <property type="match status" value="1"/>
</dbReference>
<keyword evidence="4" id="KW-1185">Reference proteome</keyword>